<evidence type="ECO:0000313" key="1">
    <source>
        <dbReference type="EMBL" id="EGN95175.1"/>
    </source>
</evidence>
<dbReference type="EMBL" id="GL945486">
    <property type="protein sequence ID" value="EGN95175.1"/>
    <property type="molecule type" value="Genomic_DNA"/>
</dbReference>
<keyword evidence="2" id="KW-1185">Reference proteome</keyword>
<dbReference type="AlphaFoldDB" id="F8Q9C0"/>
<evidence type="ECO:0000313" key="2">
    <source>
        <dbReference type="Proteomes" id="UP000008063"/>
    </source>
</evidence>
<reference evidence="2" key="1">
    <citation type="journal article" date="2011" name="Science">
        <title>The plant cell wall-decomposing machinery underlies the functional diversity of forest fungi.</title>
        <authorList>
            <person name="Eastwood D.C."/>
            <person name="Floudas D."/>
            <person name="Binder M."/>
            <person name="Majcherczyk A."/>
            <person name="Schneider P."/>
            <person name="Aerts A."/>
            <person name="Asiegbu F.O."/>
            <person name="Baker S.E."/>
            <person name="Barry K."/>
            <person name="Bendiksby M."/>
            <person name="Blumentritt M."/>
            <person name="Coutinho P.M."/>
            <person name="Cullen D."/>
            <person name="de Vries R.P."/>
            <person name="Gathman A."/>
            <person name="Goodell B."/>
            <person name="Henrissat B."/>
            <person name="Ihrmark K."/>
            <person name="Kauserud H."/>
            <person name="Kohler A."/>
            <person name="LaButti K."/>
            <person name="Lapidus A."/>
            <person name="Lavin J.L."/>
            <person name="Lee Y.-H."/>
            <person name="Lindquist E."/>
            <person name="Lilly W."/>
            <person name="Lucas S."/>
            <person name="Morin E."/>
            <person name="Murat C."/>
            <person name="Oguiza J.A."/>
            <person name="Park J."/>
            <person name="Pisabarro A.G."/>
            <person name="Riley R."/>
            <person name="Rosling A."/>
            <person name="Salamov A."/>
            <person name="Schmidt O."/>
            <person name="Schmutz J."/>
            <person name="Skrede I."/>
            <person name="Stenlid J."/>
            <person name="Wiebenga A."/>
            <person name="Xie X."/>
            <person name="Kuees U."/>
            <person name="Hibbett D.S."/>
            <person name="Hoffmeister D."/>
            <person name="Hoegberg N."/>
            <person name="Martin F."/>
            <person name="Grigoriev I.V."/>
            <person name="Watkinson S.C."/>
        </authorList>
    </citation>
    <scope>NUCLEOTIDE SEQUENCE [LARGE SCALE GENOMIC DNA]</scope>
    <source>
        <strain evidence="2">strain S7.3</strain>
    </source>
</reference>
<gene>
    <name evidence="1" type="ORF">SERLA73DRAFT_143259</name>
</gene>
<dbReference type="HOGENOM" id="CLU_2741590_0_0_1"/>
<organism evidence="2">
    <name type="scientific">Serpula lacrymans var. lacrymans (strain S7.3)</name>
    <name type="common">Dry rot fungus</name>
    <dbReference type="NCBI Taxonomy" id="936435"/>
    <lineage>
        <taxon>Eukaryota</taxon>
        <taxon>Fungi</taxon>
        <taxon>Dikarya</taxon>
        <taxon>Basidiomycota</taxon>
        <taxon>Agaricomycotina</taxon>
        <taxon>Agaricomycetes</taxon>
        <taxon>Agaricomycetidae</taxon>
        <taxon>Boletales</taxon>
        <taxon>Coniophorineae</taxon>
        <taxon>Serpulaceae</taxon>
        <taxon>Serpula</taxon>
    </lineage>
</organism>
<accession>F8Q9C0</accession>
<sequence>MTRSFVKMIPNSQSILEHFRMMRERLATKHIGLTITFALIGRKSEFKWYRTNATYEHPWVAVLTQFVTRWI</sequence>
<protein>
    <submittedName>
        <fullName evidence="1">Uncharacterized protein</fullName>
    </submittedName>
</protein>
<proteinExistence type="predicted"/>
<name>F8Q9C0_SERL3</name>
<dbReference type="InParanoid" id="F8Q9C0"/>
<dbReference type="Proteomes" id="UP000008063">
    <property type="component" value="Unassembled WGS sequence"/>
</dbReference>